<dbReference type="PATRIC" id="fig|1758689.4.peg.2229"/>
<dbReference type="InterPro" id="IPR002808">
    <property type="entry name" value="AdoCbi_amidolase"/>
</dbReference>
<proteinExistence type="predicted"/>
<dbReference type="Pfam" id="PF01955">
    <property type="entry name" value="CbiZ"/>
    <property type="match status" value="1"/>
</dbReference>
<keyword evidence="2" id="KW-1185">Reference proteome</keyword>
<keyword evidence="1" id="KW-0378">Hydrolase</keyword>
<dbReference type="AlphaFoldDB" id="A0A1B1NDV6"/>
<dbReference type="EC" id="3.5.1.90" evidence="1"/>
<evidence type="ECO:0000313" key="2">
    <source>
        <dbReference type="Proteomes" id="UP000092482"/>
    </source>
</evidence>
<organism evidence="1 2">
    <name type="scientific">Serinicoccus hydrothermalis</name>
    <dbReference type="NCBI Taxonomy" id="1758689"/>
    <lineage>
        <taxon>Bacteria</taxon>
        <taxon>Bacillati</taxon>
        <taxon>Actinomycetota</taxon>
        <taxon>Actinomycetes</taxon>
        <taxon>Micrococcales</taxon>
        <taxon>Ornithinimicrobiaceae</taxon>
        <taxon>Serinicoccus</taxon>
    </lineage>
</organism>
<name>A0A1B1NDV6_9MICO</name>
<dbReference type="PANTHER" id="PTHR35336:SF5">
    <property type="entry name" value="ADENOSYLCOBINAMIDE AMIDOHYDROLASE"/>
    <property type="match status" value="1"/>
</dbReference>
<dbReference type="KEGG" id="serj:SGUI_2139"/>
<dbReference type="RefSeq" id="WP_066639948.1">
    <property type="nucleotide sequence ID" value="NZ_CP014989.1"/>
</dbReference>
<evidence type="ECO:0000313" key="1">
    <source>
        <dbReference type="EMBL" id="ANS79535.1"/>
    </source>
</evidence>
<dbReference type="InterPro" id="IPR052209">
    <property type="entry name" value="CbiZ"/>
</dbReference>
<dbReference type="Proteomes" id="UP000092482">
    <property type="component" value="Chromosome"/>
</dbReference>
<dbReference type="PANTHER" id="PTHR35336">
    <property type="entry name" value="ADENOSYLCOBINAMIDE AMIDOHYDROLASE"/>
    <property type="match status" value="1"/>
</dbReference>
<protein>
    <submittedName>
        <fullName evidence="1">Adenosylcobinamide amidohydrolase</fullName>
        <ecNumber evidence="1">3.5.1.90</ecNumber>
    </submittedName>
</protein>
<dbReference type="EMBL" id="CP014989">
    <property type="protein sequence ID" value="ANS79535.1"/>
    <property type="molecule type" value="Genomic_DNA"/>
</dbReference>
<dbReference type="OrthoDB" id="5242020at2"/>
<gene>
    <name evidence="1" type="ORF">SGUI_2139</name>
</gene>
<sequence>MVTFRREDAAKALVWSVPEGWWGLSSASVGGGLVRPGWVTNLDVGDDFTRTDLERYAAERAAGLGLTGPGATLLTAADVAQVVAITAGGVRAWATVGVTKPTWPVPPGGTCHDGVSGRGAYTPGTINTVVVVPVPLSASALVQAVGTLTEAKAQALVEAGVPGTGTASDAAVVLSPEPPAGDDGEPFAGVRSTWGGRVAKAVHAAVRDGLVAHPWRPDDGDGAGVVW</sequence>
<reference evidence="1 2" key="1">
    <citation type="submission" date="2016-03" db="EMBL/GenBank/DDBJ databases">
        <title>Shallow-sea hydrothermal system.</title>
        <authorList>
            <person name="Tang K."/>
        </authorList>
    </citation>
    <scope>NUCLEOTIDE SEQUENCE [LARGE SCALE GENOMIC DNA]</scope>
    <source>
        <strain evidence="1 2">JLT9</strain>
    </source>
</reference>
<dbReference type="GO" id="GO:0043756">
    <property type="term" value="F:adenosylcobinamide hydrolase activity"/>
    <property type="evidence" value="ECO:0007669"/>
    <property type="project" value="UniProtKB-EC"/>
</dbReference>
<dbReference type="STRING" id="1758689.SGUI_2139"/>
<accession>A0A1B1NDV6</accession>